<proteinExistence type="predicted"/>
<dbReference type="SUPFAM" id="SSF56563">
    <property type="entry name" value="Major capsid protein gp5"/>
    <property type="match status" value="1"/>
</dbReference>
<comment type="subcellular location">
    <subcellularLocation>
        <location evidence="1">Virion</location>
    </subcellularLocation>
</comment>
<gene>
    <name evidence="4" type="ORF">DW084_16365</name>
</gene>
<dbReference type="EMBL" id="QRMZ01000029">
    <property type="protein sequence ID" value="RHK04274.1"/>
    <property type="molecule type" value="Genomic_DNA"/>
</dbReference>
<dbReference type="NCBIfam" id="TIGR01554">
    <property type="entry name" value="major_cap_HK97"/>
    <property type="match status" value="1"/>
</dbReference>
<reference evidence="4 5" key="1">
    <citation type="submission" date="2018-08" db="EMBL/GenBank/DDBJ databases">
        <title>A genome reference for cultivated species of the human gut microbiota.</title>
        <authorList>
            <person name="Zou Y."/>
            <person name="Xue W."/>
            <person name="Luo G."/>
        </authorList>
    </citation>
    <scope>NUCLEOTIDE SEQUENCE [LARGE SCALE GENOMIC DNA]</scope>
    <source>
        <strain evidence="4 5">AF48-16</strain>
    </source>
</reference>
<accession>A0A415ENN6</accession>
<evidence type="ECO:0000259" key="3">
    <source>
        <dbReference type="Pfam" id="PF05065"/>
    </source>
</evidence>
<protein>
    <submittedName>
        <fullName evidence="4">Phage major capsid protein</fullName>
    </submittedName>
</protein>
<dbReference type="Gene3D" id="3.30.2320.10">
    <property type="entry name" value="hypothetical protein PF0899 domain"/>
    <property type="match status" value="1"/>
</dbReference>
<name>A0A415ENN6_ENTCA</name>
<keyword evidence="2" id="KW-0175">Coiled coil</keyword>
<evidence type="ECO:0000256" key="1">
    <source>
        <dbReference type="ARBA" id="ARBA00004328"/>
    </source>
</evidence>
<organism evidence="4 5">
    <name type="scientific">Enterococcus casseliflavus</name>
    <name type="common">Enterococcus flavescens</name>
    <dbReference type="NCBI Taxonomy" id="37734"/>
    <lineage>
        <taxon>Bacteria</taxon>
        <taxon>Bacillati</taxon>
        <taxon>Bacillota</taxon>
        <taxon>Bacilli</taxon>
        <taxon>Lactobacillales</taxon>
        <taxon>Enterococcaceae</taxon>
        <taxon>Enterococcus</taxon>
    </lineage>
</organism>
<sequence>MTKKLRDMQEQIENKRVAAVELLNSGDLEGARKMRDEMKNLQESFKLAEELQSDEEDLIAASAKPVKKKDKVSAFDAFVSAFKNFGRESKLDDETVQVLNSTTMTEGVPEDGGLTVPQDIRVEVKELRREGVALEKYVNVEPVSTLTGSRNIEVDADHTPFDNVDEAAEFPEIDGPQFKKIEYKVKKKGGILKVTRELFQDTGIALKGYLVRWLTKKTRATRNFLIIKKLNEITAGEEVEVVEFDDLKDIFNVKLDPAIAATSIVVTNQEGFNYLDKMKNSDGKYVVQPDPVQKSKRLLFGIHPIEVIPSRTMPVVGGKAPIYFGDLNEALTIFDRETMSIEFNDQADSFWKKDITGIKVRERLDIQAVDDEAVVKGLIDAGSEQGTLDLIIGHYNQILSQALLLHQKLLLMKRVRRLRKKRVNDHASKN</sequence>
<feature type="domain" description="Phage capsid-like C-terminal" evidence="3">
    <location>
        <begin position="112"/>
        <end position="377"/>
    </location>
</feature>
<evidence type="ECO:0000256" key="2">
    <source>
        <dbReference type="SAM" id="Coils"/>
    </source>
</evidence>
<dbReference type="Proteomes" id="UP000286288">
    <property type="component" value="Unassembled WGS sequence"/>
</dbReference>
<dbReference type="Pfam" id="PF05065">
    <property type="entry name" value="Phage_capsid"/>
    <property type="match status" value="1"/>
</dbReference>
<evidence type="ECO:0000313" key="5">
    <source>
        <dbReference type="Proteomes" id="UP000286288"/>
    </source>
</evidence>
<dbReference type="Gene3D" id="3.30.2400.10">
    <property type="entry name" value="Major capsid protein gp5"/>
    <property type="match status" value="1"/>
</dbReference>
<comment type="caution">
    <text evidence="4">The sequence shown here is derived from an EMBL/GenBank/DDBJ whole genome shotgun (WGS) entry which is preliminary data.</text>
</comment>
<dbReference type="AlphaFoldDB" id="A0A415ENN6"/>
<evidence type="ECO:0000313" key="4">
    <source>
        <dbReference type="EMBL" id="RHK04274.1"/>
    </source>
</evidence>
<dbReference type="InterPro" id="IPR054612">
    <property type="entry name" value="Phage_capsid-like_C"/>
</dbReference>
<dbReference type="InterPro" id="IPR024455">
    <property type="entry name" value="Phage_capsid"/>
</dbReference>
<feature type="coiled-coil region" evidence="2">
    <location>
        <begin position="5"/>
        <end position="51"/>
    </location>
</feature>